<organism evidence="1">
    <name type="scientific">marine metagenome</name>
    <dbReference type="NCBI Taxonomy" id="408172"/>
    <lineage>
        <taxon>unclassified sequences</taxon>
        <taxon>metagenomes</taxon>
        <taxon>ecological metagenomes</taxon>
    </lineage>
</organism>
<dbReference type="EMBL" id="UINC01005735">
    <property type="protein sequence ID" value="SVA23222.1"/>
    <property type="molecule type" value="Genomic_DNA"/>
</dbReference>
<gene>
    <name evidence="1" type="ORF">METZ01_LOCUS76076</name>
</gene>
<dbReference type="Pfam" id="PF10972">
    <property type="entry name" value="CsiV"/>
    <property type="match status" value="1"/>
</dbReference>
<dbReference type="AlphaFoldDB" id="A0A381U4P6"/>
<accession>A0A381U4P6</accession>
<reference evidence="1" key="1">
    <citation type="submission" date="2018-05" db="EMBL/GenBank/DDBJ databases">
        <authorList>
            <person name="Lanie J.A."/>
            <person name="Ng W.-L."/>
            <person name="Kazmierczak K.M."/>
            <person name="Andrzejewski T.M."/>
            <person name="Davidsen T.M."/>
            <person name="Wayne K.J."/>
            <person name="Tettelin H."/>
            <person name="Glass J.I."/>
            <person name="Rusch D."/>
            <person name="Podicherti R."/>
            <person name="Tsui H.-C.T."/>
            <person name="Winkler M.E."/>
        </authorList>
    </citation>
    <scope>NUCLEOTIDE SEQUENCE</scope>
</reference>
<name>A0A381U4P6_9ZZZZ</name>
<evidence type="ECO:0000313" key="1">
    <source>
        <dbReference type="EMBL" id="SVA23222.1"/>
    </source>
</evidence>
<proteinExistence type="predicted"/>
<sequence length="313" mass="36613">MLLNSYLALSQDIPEKLLLSSKAFSENQSLYPIYRIDLIIFSHKQVNEKDKQEQFPELDRFIYSPDLLKLLETPNLLVKKEAIKEGLVPSSQVIQSIDLSHKLNLIGVEEAESTDNDKNSDVTLLPYEYFELIKNNTLNKRFISRLNKRKEYEVLFHGSWFQPLFKADLSSPVYIQGENEINGVHGELLLYKERFLHSDLRLRFSESANEDQGFSSVKLYNFNNLLKLSKAQNRFISFFKSIGEEFISFSSWLLRTKEFTPVSTTEENPLAINRNYKDLYEINQQIKMKENSYHYIDHPFFGAVIKVSLWPSE</sequence>
<protein>
    <submittedName>
        <fullName evidence="1">Uncharacterized protein</fullName>
    </submittedName>
</protein>
<dbReference type="InterPro" id="IPR021241">
    <property type="entry name" value="CsiV"/>
</dbReference>